<keyword evidence="2" id="KW-0732">Signal</keyword>
<comment type="caution">
    <text evidence="3">The sequence shown here is derived from an EMBL/GenBank/DDBJ whole genome shotgun (WGS) entry which is preliminary data.</text>
</comment>
<evidence type="ECO:0000256" key="2">
    <source>
        <dbReference type="SAM" id="SignalP"/>
    </source>
</evidence>
<keyword evidence="5" id="KW-1185">Reference proteome</keyword>
<accession>A0A815P864</accession>
<keyword evidence="1" id="KW-0472">Membrane</keyword>
<sequence>MFIQSIFILFFLIPYVTSVSNQEDLSISNYSHIGCLILKSNKQYLVNSIQTNSSLAYQTFSSSNMTIELCFRLCRRWIILINSNHTNCICLYTINKPYQFQQYLGEISFGHNCTSNNNLQIYSLTKNFDLLPSLSSVYQWSLDGCYYLHGIQQHQANRNFTNMNYTQAINACRIYCQSLRNTNYLSFFLSLRKYCYCLPITPSKSVLHTALRKPLIHCSFLSYIKNSFDNFFNYSDINLDTVVKIDVERYCLSTYNFNQNLYLCLKSVPISTYNTYLKINSNETCSPILINTYEQWNYLLSFSFTLNTRTFIWIDRNSSYILNKLFKSKSNSFLSNDLCIVVNQTNSNQFQSFDLLPCSTARWPNHILCAQKTLDTIITNEAEFMLQNEERYPIIDNITCPSEFVLFNNMCYYVHTSFVYNIQSGEEICSRKYLNSTLVQLNSHNWGNINVTRFLGRTYDDILLEFFYYQLEKTMKTESTTNTTKKHWLRLLFEDKTAGNECVLRYFIHSLGAYTLLHRCSAGGHPVCQCEAIQKTIPKIKLHDEFTTNSLEINNRIDSTTTPSDIILPIVANFTNSSSVSNESIIRNNTDRISDEDLLNNETNLDYRFNNNTLIQSKSQSTNYQPILMMIAAPLLALIMLGIGAIFFLPYIRRTRGSYSTGNNILGSTRRLQRSSTETTSIGKLNPPAVLYSKLRSSLSSTPTDINMLHPFDNSMTIEDDDDIQLLPQTIKLPENIIPEDEEESLYASIFKHSIEKSDISLN</sequence>
<dbReference type="EMBL" id="CAJNOI010001885">
    <property type="protein sequence ID" value="CAF1445418.1"/>
    <property type="molecule type" value="Genomic_DNA"/>
</dbReference>
<dbReference type="EMBL" id="CAJNOM010000727">
    <property type="protein sequence ID" value="CAF1551124.1"/>
    <property type="molecule type" value="Genomic_DNA"/>
</dbReference>
<dbReference type="SUPFAM" id="SSF56436">
    <property type="entry name" value="C-type lectin-like"/>
    <property type="match status" value="1"/>
</dbReference>
<keyword evidence="1" id="KW-1133">Transmembrane helix</keyword>
<dbReference type="OrthoDB" id="10010244at2759"/>
<proteinExistence type="predicted"/>
<reference evidence="3" key="1">
    <citation type="submission" date="2021-02" db="EMBL/GenBank/DDBJ databases">
        <authorList>
            <person name="Nowell W R."/>
        </authorList>
    </citation>
    <scope>NUCLEOTIDE SEQUENCE</scope>
</reference>
<gene>
    <name evidence="3" type="ORF">BJG266_LOCUS40130</name>
    <name evidence="4" type="ORF">QVE165_LOCUS47095</name>
</gene>
<name>A0A815P864_9BILA</name>
<feature type="chain" id="PRO_5036228424" evidence="2">
    <location>
        <begin position="19"/>
        <end position="763"/>
    </location>
</feature>
<keyword evidence="1" id="KW-0812">Transmembrane</keyword>
<evidence type="ECO:0000256" key="1">
    <source>
        <dbReference type="SAM" id="Phobius"/>
    </source>
</evidence>
<feature type="signal peptide" evidence="2">
    <location>
        <begin position="1"/>
        <end position="18"/>
    </location>
</feature>
<evidence type="ECO:0000313" key="4">
    <source>
        <dbReference type="EMBL" id="CAF1551124.1"/>
    </source>
</evidence>
<evidence type="ECO:0000313" key="6">
    <source>
        <dbReference type="Proteomes" id="UP000663877"/>
    </source>
</evidence>
<dbReference type="InterPro" id="IPR016187">
    <property type="entry name" value="CTDL_fold"/>
</dbReference>
<dbReference type="Proteomes" id="UP000663877">
    <property type="component" value="Unassembled WGS sequence"/>
</dbReference>
<dbReference type="Proteomes" id="UP000663832">
    <property type="component" value="Unassembled WGS sequence"/>
</dbReference>
<dbReference type="AlphaFoldDB" id="A0A815P864"/>
<evidence type="ECO:0000313" key="5">
    <source>
        <dbReference type="Proteomes" id="UP000663832"/>
    </source>
</evidence>
<protein>
    <submittedName>
        <fullName evidence="3">Uncharacterized protein</fullName>
    </submittedName>
</protein>
<organism evidence="3 6">
    <name type="scientific">Adineta steineri</name>
    <dbReference type="NCBI Taxonomy" id="433720"/>
    <lineage>
        <taxon>Eukaryota</taxon>
        <taxon>Metazoa</taxon>
        <taxon>Spiralia</taxon>
        <taxon>Gnathifera</taxon>
        <taxon>Rotifera</taxon>
        <taxon>Eurotatoria</taxon>
        <taxon>Bdelloidea</taxon>
        <taxon>Adinetida</taxon>
        <taxon>Adinetidae</taxon>
        <taxon>Adineta</taxon>
    </lineage>
</organism>
<evidence type="ECO:0000313" key="3">
    <source>
        <dbReference type="EMBL" id="CAF1445418.1"/>
    </source>
</evidence>
<feature type="transmembrane region" description="Helical" evidence="1">
    <location>
        <begin position="627"/>
        <end position="649"/>
    </location>
</feature>